<organism evidence="2 3">
    <name type="scientific">Puccinia sorghi</name>
    <dbReference type="NCBI Taxonomy" id="27349"/>
    <lineage>
        <taxon>Eukaryota</taxon>
        <taxon>Fungi</taxon>
        <taxon>Dikarya</taxon>
        <taxon>Basidiomycota</taxon>
        <taxon>Pucciniomycotina</taxon>
        <taxon>Pucciniomycetes</taxon>
        <taxon>Pucciniales</taxon>
        <taxon>Pucciniaceae</taxon>
        <taxon>Puccinia</taxon>
    </lineage>
</organism>
<dbReference type="AlphaFoldDB" id="A0A0L6V6G9"/>
<proteinExistence type="predicted"/>
<protein>
    <submittedName>
        <fullName evidence="2">Putative signal peptide protein</fullName>
    </submittedName>
</protein>
<feature type="chain" id="PRO_5005568343" evidence="1">
    <location>
        <begin position="29"/>
        <end position="87"/>
    </location>
</feature>
<keyword evidence="3" id="KW-1185">Reference proteome</keyword>
<keyword evidence="1" id="KW-0732">Signal</keyword>
<evidence type="ECO:0000313" key="2">
    <source>
        <dbReference type="EMBL" id="KNZ56371.1"/>
    </source>
</evidence>
<dbReference type="VEuPathDB" id="FungiDB:VP01_241g9"/>
<reference evidence="2 3" key="1">
    <citation type="submission" date="2015-08" db="EMBL/GenBank/DDBJ databases">
        <title>Next Generation Sequencing and Analysis of the Genome of Puccinia sorghi L Schw, the Causal Agent of Maize Common Rust.</title>
        <authorList>
            <person name="Rochi L."/>
            <person name="Burguener G."/>
            <person name="Darino M."/>
            <person name="Turjanski A."/>
            <person name="Kreff E."/>
            <person name="Dieguez M.J."/>
            <person name="Sacco F."/>
        </authorList>
    </citation>
    <scope>NUCLEOTIDE SEQUENCE [LARGE SCALE GENOMIC DNA]</scope>
    <source>
        <strain evidence="2 3">RO10H11247</strain>
    </source>
</reference>
<dbReference type="EMBL" id="LAVV01007303">
    <property type="protein sequence ID" value="KNZ56371.1"/>
    <property type="molecule type" value="Genomic_DNA"/>
</dbReference>
<accession>A0A0L6V6G9</accession>
<feature type="signal peptide" evidence="1">
    <location>
        <begin position="1"/>
        <end position="28"/>
    </location>
</feature>
<name>A0A0L6V6G9_9BASI</name>
<dbReference type="Proteomes" id="UP000037035">
    <property type="component" value="Unassembled WGS sequence"/>
</dbReference>
<evidence type="ECO:0000256" key="1">
    <source>
        <dbReference type="SAM" id="SignalP"/>
    </source>
</evidence>
<gene>
    <name evidence="2" type="ORF">VP01_241g9</name>
</gene>
<comment type="caution">
    <text evidence="2">The sequence shown here is derived from an EMBL/GenBank/DDBJ whole genome shotgun (WGS) entry which is preliminary data.</text>
</comment>
<sequence>MMNDVGMNLVEPTAFFFFFFFFFLSAVCQEPECSNHRLDGPSLFFLGLLTRIQHTHSAGVFSSVDLCCPNLLGQETFSPLSCIYPHT</sequence>
<evidence type="ECO:0000313" key="3">
    <source>
        <dbReference type="Proteomes" id="UP000037035"/>
    </source>
</evidence>